<name>A0AB34IRB6_PRYPA</name>
<feature type="transmembrane region" description="Helical" evidence="6">
    <location>
        <begin position="108"/>
        <end position="131"/>
    </location>
</feature>
<evidence type="ECO:0000259" key="7">
    <source>
        <dbReference type="Pfam" id="PF03151"/>
    </source>
</evidence>
<dbReference type="InterPro" id="IPR004853">
    <property type="entry name" value="Sugar_P_trans_dom"/>
</dbReference>
<dbReference type="Pfam" id="PF03151">
    <property type="entry name" value="TPT"/>
    <property type="match status" value="1"/>
</dbReference>
<evidence type="ECO:0000256" key="4">
    <source>
        <dbReference type="ARBA" id="ARBA00023136"/>
    </source>
</evidence>
<evidence type="ECO:0000256" key="3">
    <source>
        <dbReference type="ARBA" id="ARBA00022989"/>
    </source>
</evidence>
<dbReference type="InterPro" id="IPR050186">
    <property type="entry name" value="TPT_transporter"/>
</dbReference>
<evidence type="ECO:0000256" key="5">
    <source>
        <dbReference type="SAM" id="MobiDB-lite"/>
    </source>
</evidence>
<feature type="transmembrane region" description="Helical" evidence="6">
    <location>
        <begin position="42"/>
        <end position="61"/>
    </location>
</feature>
<feature type="transmembrane region" description="Helical" evidence="6">
    <location>
        <begin position="313"/>
        <end position="333"/>
    </location>
</feature>
<protein>
    <recommendedName>
        <fullName evidence="7">Sugar phosphate transporter domain-containing protein</fullName>
    </recommendedName>
</protein>
<evidence type="ECO:0000256" key="6">
    <source>
        <dbReference type="SAM" id="Phobius"/>
    </source>
</evidence>
<comment type="subcellular location">
    <subcellularLocation>
        <location evidence="1">Membrane</location>
        <topology evidence="1">Multi-pass membrane protein</topology>
    </subcellularLocation>
</comment>
<keyword evidence="3 6" id="KW-1133">Transmembrane helix</keyword>
<feature type="transmembrane region" description="Helical" evidence="6">
    <location>
        <begin position="73"/>
        <end position="93"/>
    </location>
</feature>
<dbReference type="AlphaFoldDB" id="A0AB34IRB6"/>
<sequence length="375" mass="40423">MGAPPPTEDTPLKQAKAPLSDAEASSAPSDSAAPPKEWYVEYAAALSIVFYIAVAVTKTLLTKQLLNSASTPVALSAMSCIITCITLVPVFLIKPSTWGVLDWRKNGWGFALVTLLVTLDLAFTNISVSLLSVPIQQTLLAVNPAATVIIESIVKRKLNHPVIYMTITVLIIGPIITNLGVPASKISAGGIIAQLFGVLASSCKYVFAHSVMQSCKKELGSFAFLFWLDAATLIILIPWAFIDSSMVHLFESLHTGTDVVKLLGTSFLGGLRFFSQLIVLRFTTATNLSCANIGFQAINIYLSLALFHDTQVTGFLIGGTILTLTTSSVYTYWKVSKVLTKKPMCIKFNDDFQECVACNGRAQTGPNKDSPYSKV</sequence>
<feature type="transmembrane region" description="Helical" evidence="6">
    <location>
        <begin position="219"/>
        <end position="242"/>
    </location>
</feature>
<accession>A0AB34IRB6</accession>
<feature type="transmembrane region" description="Helical" evidence="6">
    <location>
        <begin position="162"/>
        <end position="180"/>
    </location>
</feature>
<keyword evidence="9" id="KW-1185">Reference proteome</keyword>
<keyword evidence="2 6" id="KW-0812">Transmembrane</keyword>
<feature type="transmembrane region" description="Helical" evidence="6">
    <location>
        <begin position="186"/>
        <end position="207"/>
    </location>
</feature>
<gene>
    <name evidence="8" type="ORF">AB1Y20_010369</name>
</gene>
<feature type="compositionally biased region" description="Low complexity" evidence="5">
    <location>
        <begin position="17"/>
        <end position="33"/>
    </location>
</feature>
<feature type="region of interest" description="Disordered" evidence="5">
    <location>
        <begin position="1"/>
        <end position="33"/>
    </location>
</feature>
<evidence type="ECO:0000256" key="1">
    <source>
        <dbReference type="ARBA" id="ARBA00004141"/>
    </source>
</evidence>
<evidence type="ECO:0000256" key="2">
    <source>
        <dbReference type="ARBA" id="ARBA00022692"/>
    </source>
</evidence>
<evidence type="ECO:0000313" key="9">
    <source>
        <dbReference type="Proteomes" id="UP001515480"/>
    </source>
</evidence>
<dbReference type="PANTHER" id="PTHR11132">
    <property type="entry name" value="SOLUTE CARRIER FAMILY 35"/>
    <property type="match status" value="1"/>
</dbReference>
<comment type="caution">
    <text evidence="8">The sequence shown here is derived from an EMBL/GenBank/DDBJ whole genome shotgun (WGS) entry which is preliminary data.</text>
</comment>
<dbReference type="EMBL" id="JBGBPQ010000020">
    <property type="protein sequence ID" value="KAL1503951.1"/>
    <property type="molecule type" value="Genomic_DNA"/>
</dbReference>
<feature type="domain" description="Sugar phosphate transporter" evidence="7">
    <location>
        <begin position="48"/>
        <end position="326"/>
    </location>
</feature>
<keyword evidence="4 6" id="KW-0472">Membrane</keyword>
<proteinExistence type="predicted"/>
<dbReference type="GO" id="GO:0016020">
    <property type="term" value="C:membrane"/>
    <property type="evidence" value="ECO:0007669"/>
    <property type="project" value="UniProtKB-SubCell"/>
</dbReference>
<reference evidence="8 9" key="1">
    <citation type="journal article" date="2024" name="Science">
        <title>Giant polyketide synthase enzymes in the biosynthesis of giant marine polyether toxins.</title>
        <authorList>
            <person name="Fallon T.R."/>
            <person name="Shende V.V."/>
            <person name="Wierzbicki I.H."/>
            <person name="Pendleton A.L."/>
            <person name="Watervoot N.F."/>
            <person name="Auber R.P."/>
            <person name="Gonzalez D.J."/>
            <person name="Wisecaver J.H."/>
            <person name="Moore B.S."/>
        </authorList>
    </citation>
    <scope>NUCLEOTIDE SEQUENCE [LARGE SCALE GENOMIC DNA]</scope>
    <source>
        <strain evidence="8 9">12B1</strain>
    </source>
</reference>
<dbReference type="Proteomes" id="UP001515480">
    <property type="component" value="Unassembled WGS sequence"/>
</dbReference>
<evidence type="ECO:0000313" key="8">
    <source>
        <dbReference type="EMBL" id="KAL1503951.1"/>
    </source>
</evidence>
<organism evidence="8 9">
    <name type="scientific">Prymnesium parvum</name>
    <name type="common">Toxic golden alga</name>
    <dbReference type="NCBI Taxonomy" id="97485"/>
    <lineage>
        <taxon>Eukaryota</taxon>
        <taxon>Haptista</taxon>
        <taxon>Haptophyta</taxon>
        <taxon>Prymnesiophyceae</taxon>
        <taxon>Prymnesiales</taxon>
        <taxon>Prymnesiaceae</taxon>
        <taxon>Prymnesium</taxon>
    </lineage>
</organism>